<dbReference type="AlphaFoldDB" id="K7Z2U8"/>
<accession>K7Z2U8</accession>
<dbReference type="KEGG" id="thal:A1OE_87"/>
<gene>
    <name evidence="2" type="ORF">A1OE_87</name>
</gene>
<evidence type="ECO:0000256" key="1">
    <source>
        <dbReference type="SAM" id="Phobius"/>
    </source>
</evidence>
<evidence type="ECO:0000313" key="3">
    <source>
        <dbReference type="Proteomes" id="UP000010077"/>
    </source>
</evidence>
<keyword evidence="3" id="KW-1185">Reference proteome</keyword>
<organism evidence="2 3">
    <name type="scientific">Candidatus Endolissoclinum faulkneri L2</name>
    <dbReference type="NCBI Taxonomy" id="1193729"/>
    <lineage>
        <taxon>Bacteria</taxon>
        <taxon>Pseudomonadati</taxon>
        <taxon>Pseudomonadota</taxon>
        <taxon>Alphaproteobacteria</taxon>
        <taxon>Rhodospirillales</taxon>
        <taxon>Rhodospirillaceae</taxon>
        <taxon>Candidatus Endolissoclinum</taxon>
    </lineage>
</organism>
<reference evidence="2 3" key="1">
    <citation type="journal article" date="2012" name="Proc. Natl. Acad. Sci. U.S.A.">
        <title>Genome streamlining and chemical defense in a coral reef symbiosis.</title>
        <authorList>
            <person name="Kwan J.C."/>
            <person name="Donia M.S."/>
            <person name="Han A.W."/>
            <person name="Hirose E."/>
            <person name="Haygood M.G."/>
            <person name="Schmidt E.W."/>
        </authorList>
    </citation>
    <scope>NUCLEOTIDE SEQUENCE [LARGE SCALE GENOMIC DNA]</scope>
    <source>
        <strain evidence="2 3">L2</strain>
    </source>
</reference>
<proteinExistence type="predicted"/>
<feature type="transmembrane region" description="Helical" evidence="1">
    <location>
        <begin position="6"/>
        <end position="30"/>
    </location>
</feature>
<protein>
    <submittedName>
        <fullName evidence="2">Uncharacterized protein</fullName>
    </submittedName>
</protein>
<keyword evidence="1" id="KW-0812">Transmembrane</keyword>
<evidence type="ECO:0000313" key="2">
    <source>
        <dbReference type="EMBL" id="AFX98298.1"/>
    </source>
</evidence>
<dbReference type="HOGENOM" id="CLU_2804415_0_0_5"/>
<keyword evidence="1" id="KW-0472">Membrane</keyword>
<dbReference type="Proteomes" id="UP000010077">
    <property type="component" value="Chromosome"/>
</dbReference>
<sequence length="67" mass="8358">MLIRFISLYLIYNIVHCYSKKIFIMLVYIFRKNQFHFKIQFNLDLIVKGIMFVLEKFFNQHIFICLF</sequence>
<keyword evidence="1" id="KW-1133">Transmembrane helix</keyword>
<name>K7Z2U8_9PROT</name>
<dbReference type="EMBL" id="CP003539">
    <property type="protein sequence ID" value="AFX98298.1"/>
    <property type="molecule type" value="Genomic_DNA"/>
</dbReference>